<reference evidence="1" key="1">
    <citation type="submission" date="2023-03" db="EMBL/GenBank/DDBJ databases">
        <authorList>
            <person name="Steffen K."/>
            <person name="Cardenas P."/>
        </authorList>
    </citation>
    <scope>NUCLEOTIDE SEQUENCE</scope>
</reference>
<evidence type="ECO:0000313" key="1">
    <source>
        <dbReference type="EMBL" id="CAI8055409.1"/>
    </source>
</evidence>
<protein>
    <submittedName>
        <fullName evidence="1">Uncharacterized protein</fullName>
    </submittedName>
</protein>
<dbReference type="Proteomes" id="UP001174909">
    <property type="component" value="Unassembled WGS sequence"/>
</dbReference>
<dbReference type="AlphaFoldDB" id="A0AA35TWB1"/>
<comment type="caution">
    <text evidence="1">The sequence shown here is derived from an EMBL/GenBank/DDBJ whole genome shotgun (WGS) entry which is preliminary data.</text>
</comment>
<accession>A0AA35TWB1</accession>
<sequence length="111" mass="12569">VPLCREVLLESRYTTRISQIPKLQVSGQLAWNPDARLRGMEVVWRKDSEEISAPVEEVVSDNEGSRHLQSTLQPYTIGMLAVELPRTVHSRHLQSTLQPYTIGTASCRTRV</sequence>
<dbReference type="EMBL" id="CASHTH010004277">
    <property type="protein sequence ID" value="CAI8055409.1"/>
    <property type="molecule type" value="Genomic_DNA"/>
</dbReference>
<evidence type="ECO:0000313" key="2">
    <source>
        <dbReference type="Proteomes" id="UP001174909"/>
    </source>
</evidence>
<keyword evidence="2" id="KW-1185">Reference proteome</keyword>
<feature type="non-terminal residue" evidence="1">
    <location>
        <position position="1"/>
    </location>
</feature>
<gene>
    <name evidence="1" type="ORF">GBAR_LOCUS30265</name>
</gene>
<organism evidence="1 2">
    <name type="scientific">Geodia barretti</name>
    <name type="common">Barrett's horny sponge</name>
    <dbReference type="NCBI Taxonomy" id="519541"/>
    <lineage>
        <taxon>Eukaryota</taxon>
        <taxon>Metazoa</taxon>
        <taxon>Porifera</taxon>
        <taxon>Demospongiae</taxon>
        <taxon>Heteroscleromorpha</taxon>
        <taxon>Tetractinellida</taxon>
        <taxon>Astrophorina</taxon>
        <taxon>Geodiidae</taxon>
        <taxon>Geodia</taxon>
    </lineage>
</organism>
<name>A0AA35TWB1_GEOBA</name>
<proteinExistence type="predicted"/>